<dbReference type="PROSITE" id="PS51257">
    <property type="entry name" value="PROKAR_LIPOPROTEIN"/>
    <property type="match status" value="1"/>
</dbReference>
<gene>
    <name evidence="2" type="ORF">BDW59DRAFT_88045</name>
</gene>
<evidence type="ECO:0000313" key="3">
    <source>
        <dbReference type="Proteomes" id="UP001610335"/>
    </source>
</evidence>
<dbReference type="Proteomes" id="UP001610335">
    <property type="component" value="Unassembled WGS sequence"/>
</dbReference>
<name>A0ABR4I8L8_9EURO</name>
<proteinExistence type="predicted"/>
<keyword evidence="3" id="KW-1185">Reference proteome</keyword>
<sequence>MNPKQKTAIIVVALVLVPIILVCCAFALALGCAEFWSSGRFTLIKPWIKRRLRSVKKGLNPIKPNDPNNSSPDSRTAEIMVEV</sequence>
<dbReference type="EMBL" id="JBFXLS010000046">
    <property type="protein sequence ID" value="KAL2824088.1"/>
    <property type="molecule type" value="Genomic_DNA"/>
</dbReference>
<evidence type="ECO:0008006" key="4">
    <source>
        <dbReference type="Google" id="ProtNLM"/>
    </source>
</evidence>
<accession>A0ABR4I8L8</accession>
<evidence type="ECO:0000313" key="2">
    <source>
        <dbReference type="EMBL" id="KAL2824088.1"/>
    </source>
</evidence>
<evidence type="ECO:0000256" key="1">
    <source>
        <dbReference type="SAM" id="MobiDB-lite"/>
    </source>
</evidence>
<protein>
    <recommendedName>
        <fullName evidence="4">Transmembrane protein</fullName>
    </recommendedName>
</protein>
<organism evidence="2 3">
    <name type="scientific">Aspergillus cavernicola</name>
    <dbReference type="NCBI Taxonomy" id="176166"/>
    <lineage>
        <taxon>Eukaryota</taxon>
        <taxon>Fungi</taxon>
        <taxon>Dikarya</taxon>
        <taxon>Ascomycota</taxon>
        <taxon>Pezizomycotina</taxon>
        <taxon>Eurotiomycetes</taxon>
        <taxon>Eurotiomycetidae</taxon>
        <taxon>Eurotiales</taxon>
        <taxon>Aspergillaceae</taxon>
        <taxon>Aspergillus</taxon>
        <taxon>Aspergillus subgen. Nidulantes</taxon>
    </lineage>
</organism>
<reference evidence="2 3" key="1">
    <citation type="submission" date="2024-07" db="EMBL/GenBank/DDBJ databases">
        <title>Section-level genome sequencing and comparative genomics of Aspergillus sections Usti and Cavernicolus.</title>
        <authorList>
            <consortium name="Lawrence Berkeley National Laboratory"/>
            <person name="Nybo J.L."/>
            <person name="Vesth T.C."/>
            <person name="Theobald S."/>
            <person name="Frisvad J.C."/>
            <person name="Larsen T.O."/>
            <person name="Kjaerboelling I."/>
            <person name="Rothschild-Mancinelli K."/>
            <person name="Lyhne E.K."/>
            <person name="Kogle M.E."/>
            <person name="Barry K."/>
            <person name="Clum A."/>
            <person name="Na H."/>
            <person name="Ledsgaard L."/>
            <person name="Lin J."/>
            <person name="Lipzen A."/>
            <person name="Kuo A."/>
            <person name="Riley R."/>
            <person name="Mondo S."/>
            <person name="LaButti K."/>
            <person name="Haridas S."/>
            <person name="Pangalinan J."/>
            <person name="Salamov A.A."/>
            <person name="Simmons B.A."/>
            <person name="Magnuson J.K."/>
            <person name="Chen J."/>
            <person name="Drula E."/>
            <person name="Henrissat B."/>
            <person name="Wiebenga A."/>
            <person name="Lubbers R.J."/>
            <person name="Gomes A.C."/>
            <person name="Makela M.R."/>
            <person name="Stajich J."/>
            <person name="Grigoriev I.V."/>
            <person name="Mortensen U.H."/>
            <person name="De vries R.P."/>
            <person name="Baker S.E."/>
            <person name="Andersen M.R."/>
        </authorList>
    </citation>
    <scope>NUCLEOTIDE SEQUENCE [LARGE SCALE GENOMIC DNA]</scope>
    <source>
        <strain evidence="2 3">CBS 600.67</strain>
    </source>
</reference>
<feature type="region of interest" description="Disordered" evidence="1">
    <location>
        <begin position="59"/>
        <end position="83"/>
    </location>
</feature>
<comment type="caution">
    <text evidence="2">The sequence shown here is derived from an EMBL/GenBank/DDBJ whole genome shotgun (WGS) entry which is preliminary data.</text>
</comment>